<name>A0A542DX66_9MICO</name>
<dbReference type="InterPro" id="IPR013766">
    <property type="entry name" value="Thioredoxin_domain"/>
</dbReference>
<keyword evidence="5" id="KW-0676">Redox-active center</keyword>
<dbReference type="PROSITE" id="PS00194">
    <property type="entry name" value="THIOREDOXIN_1"/>
    <property type="match status" value="1"/>
</dbReference>
<dbReference type="EMBL" id="VFMN01000001">
    <property type="protein sequence ID" value="TQJ07683.1"/>
    <property type="molecule type" value="Genomic_DNA"/>
</dbReference>
<evidence type="ECO:0000256" key="3">
    <source>
        <dbReference type="ARBA" id="ARBA00022968"/>
    </source>
</evidence>
<proteinExistence type="predicted"/>
<keyword evidence="2" id="KW-0201">Cytochrome c-type biogenesis</keyword>
<evidence type="ECO:0000259" key="6">
    <source>
        <dbReference type="PROSITE" id="PS51352"/>
    </source>
</evidence>
<evidence type="ECO:0000256" key="4">
    <source>
        <dbReference type="ARBA" id="ARBA00023157"/>
    </source>
</evidence>
<feature type="domain" description="Thioredoxin" evidence="6">
    <location>
        <begin position="58"/>
        <end position="205"/>
    </location>
</feature>
<comment type="subcellular location">
    <subcellularLocation>
        <location evidence="1">Cell envelope</location>
    </subcellularLocation>
</comment>
<evidence type="ECO:0000256" key="1">
    <source>
        <dbReference type="ARBA" id="ARBA00004196"/>
    </source>
</evidence>
<dbReference type="GO" id="GO:0017004">
    <property type="term" value="P:cytochrome complex assembly"/>
    <property type="evidence" value="ECO:0007669"/>
    <property type="project" value="UniProtKB-KW"/>
</dbReference>
<evidence type="ECO:0000256" key="5">
    <source>
        <dbReference type="ARBA" id="ARBA00023284"/>
    </source>
</evidence>
<dbReference type="InterPro" id="IPR017937">
    <property type="entry name" value="Thioredoxin_CS"/>
</dbReference>
<dbReference type="InterPro" id="IPR036249">
    <property type="entry name" value="Thioredoxin-like_sf"/>
</dbReference>
<reference evidence="7 8" key="1">
    <citation type="submission" date="2019-06" db="EMBL/GenBank/DDBJ databases">
        <title>Sequencing the genomes of 1000 actinobacteria strains.</title>
        <authorList>
            <person name="Klenk H.-P."/>
        </authorList>
    </citation>
    <scope>NUCLEOTIDE SEQUENCE [LARGE SCALE GENOMIC DNA]</scope>
    <source>
        <strain evidence="7 8">DSM 18607</strain>
    </source>
</reference>
<evidence type="ECO:0000313" key="7">
    <source>
        <dbReference type="EMBL" id="TQJ07683.1"/>
    </source>
</evidence>
<dbReference type="InterPro" id="IPR050553">
    <property type="entry name" value="Thioredoxin_ResA/DsbE_sf"/>
</dbReference>
<keyword evidence="8" id="KW-1185">Reference proteome</keyword>
<gene>
    <name evidence="7" type="ORF">FB458_0751</name>
</gene>
<comment type="caution">
    <text evidence="7">The sequence shown here is derived from an EMBL/GenBank/DDBJ whole genome shotgun (WGS) entry which is preliminary data.</text>
</comment>
<dbReference type="Gene3D" id="3.40.30.10">
    <property type="entry name" value="Glutaredoxin"/>
    <property type="match status" value="1"/>
</dbReference>
<dbReference type="AlphaFoldDB" id="A0A542DX66"/>
<dbReference type="GO" id="GO:0016491">
    <property type="term" value="F:oxidoreductase activity"/>
    <property type="evidence" value="ECO:0007669"/>
    <property type="project" value="InterPro"/>
</dbReference>
<sequence length="208" mass="21090">MSGLLGVRTTRRGLGALVAGALALGLAACTDDPNSVAAQAKAGDNKGFVAGDGSVEQLTAGQRGPAVQLSGTTVTGGSWSMAKEGDGKVVVVNVWGTWCGPCTEELPHLQSAWSAYEKAGKDVVFVGIDTRESSATGAAYLQRLGVTYPSINDQASSGQPMLALQGKATATPTTLVLDRQGRIAARVLGGTSQSTLTGVVDDVLAEKA</sequence>
<keyword evidence="4" id="KW-1015">Disulfide bond</keyword>
<dbReference type="Pfam" id="PF08534">
    <property type="entry name" value="Redoxin"/>
    <property type="match status" value="1"/>
</dbReference>
<keyword evidence="3" id="KW-0812">Transmembrane</keyword>
<dbReference type="OrthoDB" id="9796554at2"/>
<accession>A0A542DX66</accession>
<keyword evidence="7" id="KW-0413">Isomerase</keyword>
<evidence type="ECO:0000313" key="8">
    <source>
        <dbReference type="Proteomes" id="UP000317893"/>
    </source>
</evidence>
<dbReference type="Proteomes" id="UP000317893">
    <property type="component" value="Unassembled WGS sequence"/>
</dbReference>
<dbReference type="PANTHER" id="PTHR42852">
    <property type="entry name" value="THIOL:DISULFIDE INTERCHANGE PROTEIN DSBE"/>
    <property type="match status" value="1"/>
</dbReference>
<evidence type="ECO:0000256" key="2">
    <source>
        <dbReference type="ARBA" id="ARBA00022748"/>
    </source>
</evidence>
<dbReference type="PANTHER" id="PTHR42852:SF6">
    <property type="entry name" value="THIOL:DISULFIDE INTERCHANGE PROTEIN DSBE"/>
    <property type="match status" value="1"/>
</dbReference>
<dbReference type="InterPro" id="IPR013740">
    <property type="entry name" value="Redoxin"/>
</dbReference>
<dbReference type="GO" id="GO:0016853">
    <property type="term" value="F:isomerase activity"/>
    <property type="evidence" value="ECO:0007669"/>
    <property type="project" value="UniProtKB-KW"/>
</dbReference>
<dbReference type="CDD" id="cd02966">
    <property type="entry name" value="TlpA_like_family"/>
    <property type="match status" value="1"/>
</dbReference>
<dbReference type="PROSITE" id="PS51352">
    <property type="entry name" value="THIOREDOXIN_2"/>
    <property type="match status" value="1"/>
</dbReference>
<keyword evidence="3" id="KW-0735">Signal-anchor</keyword>
<organism evidence="7 8">
    <name type="scientific">Lapillicoccus jejuensis</name>
    <dbReference type="NCBI Taxonomy" id="402171"/>
    <lineage>
        <taxon>Bacteria</taxon>
        <taxon>Bacillati</taxon>
        <taxon>Actinomycetota</taxon>
        <taxon>Actinomycetes</taxon>
        <taxon>Micrococcales</taxon>
        <taxon>Intrasporangiaceae</taxon>
        <taxon>Lapillicoccus</taxon>
    </lineage>
</organism>
<dbReference type="RefSeq" id="WP_141846886.1">
    <property type="nucleotide sequence ID" value="NZ_BAAAPR010000008.1"/>
</dbReference>
<dbReference type="GO" id="GO:0030313">
    <property type="term" value="C:cell envelope"/>
    <property type="evidence" value="ECO:0007669"/>
    <property type="project" value="UniProtKB-SubCell"/>
</dbReference>
<protein>
    <submittedName>
        <fullName evidence="7">Thiol-disulfide isomerase/thioredoxin</fullName>
    </submittedName>
</protein>
<dbReference type="SUPFAM" id="SSF52833">
    <property type="entry name" value="Thioredoxin-like"/>
    <property type="match status" value="1"/>
</dbReference>